<dbReference type="AlphaFoldDB" id="A0A224X1U5"/>
<evidence type="ECO:0000313" key="1">
    <source>
        <dbReference type="EMBL" id="GAX48138.1"/>
    </source>
</evidence>
<organism evidence="1 2">
    <name type="scientific">Pseudolactococcus reticulitermitis</name>
    <dbReference type="NCBI Taxonomy" id="2025039"/>
    <lineage>
        <taxon>Bacteria</taxon>
        <taxon>Bacillati</taxon>
        <taxon>Bacillota</taxon>
        <taxon>Bacilli</taxon>
        <taxon>Lactobacillales</taxon>
        <taxon>Streptococcaceae</taxon>
        <taxon>Pseudolactococcus</taxon>
    </lineage>
</organism>
<proteinExistence type="predicted"/>
<gene>
    <name evidence="1" type="ORF">RsY01_1752</name>
</gene>
<protein>
    <submittedName>
        <fullName evidence="1">Uncharacterized protein</fullName>
    </submittedName>
</protein>
<keyword evidence="2" id="KW-1185">Reference proteome</keyword>
<sequence>MEKTFKVSAGHNHMNCEIKAMLGLLSYRECEILDAQTPPNLLL</sequence>
<reference evidence="2" key="1">
    <citation type="submission" date="2017-08" db="EMBL/GenBank/DDBJ databases">
        <title>Draft genome sequence of Lactococcus sp. strain Rs-Y01, isolated from the gut of the lower termite Reticulitermes speratus.</title>
        <authorList>
            <person name="Ohkuma M."/>
            <person name="Yuki M."/>
        </authorList>
    </citation>
    <scope>NUCLEOTIDE SEQUENCE [LARGE SCALE GENOMIC DNA]</scope>
    <source>
        <strain evidence="2">Rs-Y01</strain>
    </source>
</reference>
<accession>A0A224X1U5</accession>
<dbReference type="Proteomes" id="UP000218689">
    <property type="component" value="Unassembled WGS sequence"/>
</dbReference>
<name>A0A224X1U5_9LACT</name>
<evidence type="ECO:0000313" key="2">
    <source>
        <dbReference type="Proteomes" id="UP000218689"/>
    </source>
</evidence>
<comment type="caution">
    <text evidence="1">The sequence shown here is derived from an EMBL/GenBank/DDBJ whole genome shotgun (WGS) entry which is preliminary data.</text>
</comment>
<dbReference type="EMBL" id="BEDT01000004">
    <property type="protein sequence ID" value="GAX48138.1"/>
    <property type="molecule type" value="Genomic_DNA"/>
</dbReference>